<evidence type="ECO:0000313" key="2">
    <source>
        <dbReference type="Proteomes" id="UP001419268"/>
    </source>
</evidence>
<accession>A0AAP0KW22</accession>
<protein>
    <submittedName>
        <fullName evidence="1">Uncharacterized protein</fullName>
    </submittedName>
</protein>
<evidence type="ECO:0000313" key="1">
    <source>
        <dbReference type="EMBL" id="KAK9158249.1"/>
    </source>
</evidence>
<proteinExistence type="predicted"/>
<dbReference type="EMBL" id="JBBNAG010000002">
    <property type="protein sequence ID" value="KAK9158249.1"/>
    <property type="molecule type" value="Genomic_DNA"/>
</dbReference>
<gene>
    <name evidence="1" type="ORF">Scep_004823</name>
</gene>
<dbReference type="AlphaFoldDB" id="A0AAP0KW22"/>
<sequence length="80" mass="9641">MSDCDCRKNIYERPGFLTHEIYEGYLNHWSTLEYMAKSEQASKNRRSAKNGPKPVYQNITVVRSHLLVIRRRWTKRRENL</sequence>
<organism evidence="1 2">
    <name type="scientific">Stephania cephalantha</name>
    <dbReference type="NCBI Taxonomy" id="152367"/>
    <lineage>
        <taxon>Eukaryota</taxon>
        <taxon>Viridiplantae</taxon>
        <taxon>Streptophyta</taxon>
        <taxon>Embryophyta</taxon>
        <taxon>Tracheophyta</taxon>
        <taxon>Spermatophyta</taxon>
        <taxon>Magnoliopsida</taxon>
        <taxon>Ranunculales</taxon>
        <taxon>Menispermaceae</taxon>
        <taxon>Menispermoideae</taxon>
        <taxon>Cissampelideae</taxon>
        <taxon>Stephania</taxon>
    </lineage>
</organism>
<keyword evidence="2" id="KW-1185">Reference proteome</keyword>
<comment type="caution">
    <text evidence="1">The sequence shown here is derived from an EMBL/GenBank/DDBJ whole genome shotgun (WGS) entry which is preliminary data.</text>
</comment>
<dbReference type="Proteomes" id="UP001419268">
    <property type="component" value="Unassembled WGS sequence"/>
</dbReference>
<reference evidence="1 2" key="1">
    <citation type="submission" date="2024-01" db="EMBL/GenBank/DDBJ databases">
        <title>Genome assemblies of Stephania.</title>
        <authorList>
            <person name="Yang L."/>
        </authorList>
    </citation>
    <scope>NUCLEOTIDE SEQUENCE [LARGE SCALE GENOMIC DNA]</scope>
    <source>
        <strain evidence="1">JXDWG</strain>
        <tissue evidence="1">Leaf</tissue>
    </source>
</reference>
<name>A0AAP0KW22_9MAGN</name>